<dbReference type="SUPFAM" id="SSF51569">
    <property type="entry name" value="Aldolase"/>
    <property type="match status" value="1"/>
</dbReference>
<sequence length="289" mass="33071">MRKISVRKLIKNSYLQKYVLFQININNLEWLKAIISAVNKIKAVIMIGITPSAAKYFGSFEIAVKLSKLMIKNANLENNIFVHLDHGSYEDAKNGLEKFDFDSVMYDGRKESIQKNLSNCLELIKLAKKNQAIEAELGYIGGIEDNEFNPGSLCKLEDVKEIKKANIDMLAVSVGNIHGEYPKNWKSLDFDLLNSINNEFKKPLVLHGASGLPFKQLYKAIDEFGVRKININTDLQIENAKALISFINSNNIIENKLYHPRKLYETSIKAMEDYLLNLFEKFKEFILQI</sequence>
<evidence type="ECO:0000313" key="4">
    <source>
        <dbReference type="EMBL" id="AZG68585.1"/>
    </source>
</evidence>
<dbReference type="PIRSF" id="PIRSF001359">
    <property type="entry name" value="F_bP_aldolase_II"/>
    <property type="match status" value="1"/>
</dbReference>
<dbReference type="InterPro" id="IPR050246">
    <property type="entry name" value="Class_II_FBP_aldolase"/>
</dbReference>
<dbReference type="PANTHER" id="PTHR30304:SF0">
    <property type="entry name" value="D-TAGATOSE-1,6-BISPHOSPHATE ALDOLASE SUBUNIT GATY-RELATED"/>
    <property type="match status" value="1"/>
</dbReference>
<proteinExistence type="predicted"/>
<keyword evidence="3" id="KW-0479">Metal-binding</keyword>
<protein>
    <submittedName>
        <fullName evidence="4">Fructose-bisphosphate aldolase</fullName>
    </submittedName>
</protein>
<gene>
    <name evidence="4" type="ORF">EGN60_01195</name>
</gene>
<evidence type="ECO:0000256" key="2">
    <source>
        <dbReference type="PIRSR" id="PIRSR001359-2"/>
    </source>
</evidence>
<dbReference type="PROSITE" id="PS00806">
    <property type="entry name" value="ALDOLASE_CLASS_II_2"/>
    <property type="match status" value="1"/>
</dbReference>
<evidence type="ECO:0000313" key="5">
    <source>
        <dbReference type="Proteomes" id="UP000275883"/>
    </source>
</evidence>
<reference evidence="4 5" key="1">
    <citation type="submission" date="2018-11" db="EMBL/GenBank/DDBJ databases">
        <title>Genome sequence of Mycoplasma struthionis sp. nov.</title>
        <authorList>
            <person name="Spergser J."/>
        </authorList>
    </citation>
    <scope>NUCLEOTIDE SEQUENCE [LARGE SCALE GENOMIC DNA]</scope>
    <source>
        <strain evidence="4 5">237IA</strain>
    </source>
</reference>
<feature type="binding site" evidence="2">
    <location>
        <position position="179"/>
    </location>
    <ligand>
        <name>dihydroxyacetone phosphate</name>
        <dbReference type="ChEBI" id="CHEBI:57642"/>
    </ligand>
</feature>
<dbReference type="KEGG" id="mstr:EGN60_01195"/>
<dbReference type="InterPro" id="IPR000771">
    <property type="entry name" value="FBA_II"/>
</dbReference>
<evidence type="ECO:0000256" key="3">
    <source>
        <dbReference type="PIRSR" id="PIRSR001359-3"/>
    </source>
</evidence>
<feature type="binding site" evidence="2">
    <location>
        <begin position="208"/>
        <end position="210"/>
    </location>
    <ligand>
        <name>dihydroxyacetone phosphate</name>
        <dbReference type="ChEBI" id="CHEBI:57642"/>
    </ligand>
</feature>
<feature type="binding site" evidence="3">
    <location>
        <position position="178"/>
    </location>
    <ligand>
        <name>Zn(2+)</name>
        <dbReference type="ChEBI" id="CHEBI:29105"/>
        <label>1</label>
        <note>catalytic</note>
    </ligand>
</feature>
<feature type="active site" description="Proton donor" evidence="1">
    <location>
        <position position="85"/>
    </location>
</feature>
<keyword evidence="5" id="KW-1185">Reference proteome</keyword>
<dbReference type="AlphaFoldDB" id="A0A3G8LH74"/>
<comment type="cofactor">
    <cofactor evidence="3">
        <name>Zn(2+)</name>
        <dbReference type="ChEBI" id="CHEBI:29105"/>
    </cofactor>
    <text evidence="3">Binds 2 Zn(2+) ions per subunit. One is catalytic and the other provides a structural contribution.</text>
</comment>
<feature type="binding site" evidence="3">
    <location>
        <position position="136"/>
    </location>
    <ligand>
        <name>Zn(2+)</name>
        <dbReference type="ChEBI" id="CHEBI:29105"/>
        <label>2</label>
    </ligand>
</feature>
<accession>A0A3G8LH74</accession>
<dbReference type="Gene3D" id="3.20.20.70">
    <property type="entry name" value="Aldolase class I"/>
    <property type="match status" value="1"/>
</dbReference>
<organism evidence="4 5">
    <name type="scientific">Mycoplasma struthionis</name>
    <dbReference type="NCBI Taxonomy" id="538220"/>
    <lineage>
        <taxon>Bacteria</taxon>
        <taxon>Bacillati</taxon>
        <taxon>Mycoplasmatota</taxon>
        <taxon>Mollicutes</taxon>
        <taxon>Mycoplasmataceae</taxon>
        <taxon>Mycoplasma</taxon>
    </lineage>
</organism>
<dbReference type="OrthoDB" id="9803995at2"/>
<dbReference type="Proteomes" id="UP000275883">
    <property type="component" value="Chromosome"/>
</dbReference>
<dbReference type="GO" id="GO:0005975">
    <property type="term" value="P:carbohydrate metabolic process"/>
    <property type="evidence" value="ECO:0007669"/>
    <property type="project" value="InterPro"/>
</dbReference>
<feature type="binding site" evidence="3">
    <location>
        <position position="107"/>
    </location>
    <ligand>
        <name>Zn(2+)</name>
        <dbReference type="ChEBI" id="CHEBI:29105"/>
        <label>2</label>
    </ligand>
</feature>
<feature type="binding site" evidence="3">
    <location>
        <position position="207"/>
    </location>
    <ligand>
        <name>Zn(2+)</name>
        <dbReference type="ChEBI" id="CHEBI:29105"/>
        <label>1</label>
        <note>catalytic</note>
    </ligand>
</feature>
<name>A0A3G8LH74_9MOLU</name>
<evidence type="ECO:0000256" key="1">
    <source>
        <dbReference type="PIRSR" id="PIRSR001359-1"/>
    </source>
</evidence>
<dbReference type="EMBL" id="CP034044">
    <property type="protein sequence ID" value="AZG68585.1"/>
    <property type="molecule type" value="Genomic_DNA"/>
</dbReference>
<dbReference type="RefSeq" id="WP_124724280.1">
    <property type="nucleotide sequence ID" value="NZ_CP034044.1"/>
</dbReference>
<dbReference type="Pfam" id="PF01116">
    <property type="entry name" value="F_bP_aldolase"/>
    <property type="match status" value="1"/>
</dbReference>
<keyword evidence="3" id="KW-0862">Zinc</keyword>
<feature type="binding site" evidence="3">
    <location>
        <position position="86"/>
    </location>
    <ligand>
        <name>Zn(2+)</name>
        <dbReference type="ChEBI" id="CHEBI:29105"/>
        <label>1</label>
        <note>catalytic</note>
    </ligand>
</feature>
<dbReference type="GO" id="GO:0016832">
    <property type="term" value="F:aldehyde-lyase activity"/>
    <property type="evidence" value="ECO:0007669"/>
    <property type="project" value="InterPro"/>
</dbReference>
<dbReference type="GO" id="GO:0008270">
    <property type="term" value="F:zinc ion binding"/>
    <property type="evidence" value="ECO:0007669"/>
    <property type="project" value="InterPro"/>
</dbReference>
<feature type="binding site" evidence="2">
    <location>
        <begin position="230"/>
        <end position="233"/>
    </location>
    <ligand>
        <name>dihydroxyacetone phosphate</name>
        <dbReference type="ChEBI" id="CHEBI:57642"/>
    </ligand>
</feature>
<dbReference type="InterPro" id="IPR013785">
    <property type="entry name" value="Aldolase_TIM"/>
</dbReference>
<dbReference type="PANTHER" id="PTHR30304">
    <property type="entry name" value="D-TAGATOSE-1,6-BISPHOSPHATE ALDOLASE"/>
    <property type="match status" value="1"/>
</dbReference>